<dbReference type="PANTHER" id="PTHR46481:SF10">
    <property type="entry name" value="ZINC FINGER BED DOMAIN-CONTAINING PROTEIN 39"/>
    <property type="match status" value="1"/>
</dbReference>
<sequence>MIVTDYQPLSLVENSGFLEYSKKLQPLFKVPSRKTLTTKLLPNEYNKIVIKIKNMLENVAYFSITTDIWTSDNNIPYLTVTCHFILDTRLYSPILATRDMRESHTGVNISNLLSDILNEWSIKDKIVTIVSDNRANIKNAINVHLGKYHHPYVVHTLSLSINEAIMSNKVRKSL</sequence>
<keyword evidence="5" id="KW-0539">Nucleus</keyword>
<name>A0A8B8GI76_9HEMI</name>
<dbReference type="PANTHER" id="PTHR46481">
    <property type="entry name" value="ZINC FINGER BED DOMAIN-CONTAINING PROTEIN 4"/>
    <property type="match status" value="1"/>
</dbReference>
<dbReference type="SUPFAM" id="SSF53098">
    <property type="entry name" value="Ribonuclease H-like"/>
    <property type="match status" value="1"/>
</dbReference>
<evidence type="ECO:0000256" key="4">
    <source>
        <dbReference type="ARBA" id="ARBA00022833"/>
    </source>
</evidence>
<proteinExistence type="predicted"/>
<dbReference type="RefSeq" id="XP_025422227.1">
    <property type="nucleotide sequence ID" value="XM_025566442.1"/>
</dbReference>
<dbReference type="GO" id="GO:0008270">
    <property type="term" value="F:zinc ion binding"/>
    <property type="evidence" value="ECO:0007669"/>
    <property type="project" value="UniProtKB-KW"/>
</dbReference>
<organism evidence="6 7">
    <name type="scientific">Sipha flava</name>
    <name type="common">yellow sugarcane aphid</name>
    <dbReference type="NCBI Taxonomy" id="143950"/>
    <lineage>
        <taxon>Eukaryota</taxon>
        <taxon>Metazoa</taxon>
        <taxon>Ecdysozoa</taxon>
        <taxon>Arthropoda</taxon>
        <taxon>Hexapoda</taxon>
        <taxon>Insecta</taxon>
        <taxon>Pterygota</taxon>
        <taxon>Neoptera</taxon>
        <taxon>Paraneoptera</taxon>
        <taxon>Hemiptera</taxon>
        <taxon>Sternorrhyncha</taxon>
        <taxon>Aphidomorpha</taxon>
        <taxon>Aphidoidea</taxon>
        <taxon>Aphididae</taxon>
        <taxon>Sipha</taxon>
    </lineage>
</organism>
<gene>
    <name evidence="7" type="primary">LOC112691958</name>
</gene>
<evidence type="ECO:0000313" key="6">
    <source>
        <dbReference type="Proteomes" id="UP000694846"/>
    </source>
</evidence>
<evidence type="ECO:0000256" key="2">
    <source>
        <dbReference type="ARBA" id="ARBA00022723"/>
    </source>
</evidence>
<keyword evidence="3" id="KW-0863">Zinc-finger</keyword>
<dbReference type="OrthoDB" id="6597442at2759"/>
<comment type="subcellular location">
    <subcellularLocation>
        <location evidence="1">Nucleus</location>
    </subcellularLocation>
</comment>
<dbReference type="SUPFAM" id="SSF140996">
    <property type="entry name" value="Hermes dimerisation domain"/>
    <property type="match status" value="1"/>
</dbReference>
<dbReference type="InterPro" id="IPR012337">
    <property type="entry name" value="RNaseH-like_sf"/>
</dbReference>
<evidence type="ECO:0000256" key="3">
    <source>
        <dbReference type="ARBA" id="ARBA00022771"/>
    </source>
</evidence>
<accession>A0A8B8GI76</accession>
<dbReference type="InterPro" id="IPR052035">
    <property type="entry name" value="ZnF_BED_domain_contain"/>
</dbReference>
<evidence type="ECO:0000256" key="5">
    <source>
        <dbReference type="ARBA" id="ARBA00023242"/>
    </source>
</evidence>
<dbReference type="GO" id="GO:0005634">
    <property type="term" value="C:nucleus"/>
    <property type="evidence" value="ECO:0007669"/>
    <property type="project" value="UniProtKB-SubCell"/>
</dbReference>
<keyword evidence="6" id="KW-1185">Reference proteome</keyword>
<evidence type="ECO:0000313" key="7">
    <source>
        <dbReference type="RefSeq" id="XP_025422227.1"/>
    </source>
</evidence>
<dbReference type="AlphaFoldDB" id="A0A8B8GI76"/>
<evidence type="ECO:0000256" key="1">
    <source>
        <dbReference type="ARBA" id="ARBA00004123"/>
    </source>
</evidence>
<protein>
    <submittedName>
        <fullName evidence="7">Zinc finger BED domain-containing protein 1-like</fullName>
    </submittedName>
</protein>
<reference evidence="7" key="1">
    <citation type="submission" date="2025-08" db="UniProtKB">
        <authorList>
            <consortium name="RefSeq"/>
        </authorList>
    </citation>
    <scope>IDENTIFICATION</scope>
    <source>
        <tissue evidence="7">Whole body</tissue>
    </source>
</reference>
<keyword evidence="4" id="KW-0862">Zinc</keyword>
<dbReference type="Proteomes" id="UP000694846">
    <property type="component" value="Unplaced"/>
</dbReference>
<keyword evidence="2" id="KW-0479">Metal-binding</keyword>
<dbReference type="GeneID" id="112691958"/>